<organism evidence="1 2">
    <name type="scientific">Acanthosepion pharaonis</name>
    <name type="common">Pharaoh cuttlefish</name>
    <name type="synonym">Sepia pharaonis</name>
    <dbReference type="NCBI Taxonomy" id="158019"/>
    <lineage>
        <taxon>Eukaryota</taxon>
        <taxon>Metazoa</taxon>
        <taxon>Spiralia</taxon>
        <taxon>Lophotrochozoa</taxon>
        <taxon>Mollusca</taxon>
        <taxon>Cephalopoda</taxon>
        <taxon>Coleoidea</taxon>
        <taxon>Decapodiformes</taxon>
        <taxon>Sepiida</taxon>
        <taxon>Sepiina</taxon>
        <taxon>Sepiidae</taxon>
        <taxon>Acanthosepion</taxon>
    </lineage>
</organism>
<dbReference type="EMBL" id="CAHIKZ030004626">
    <property type="protein sequence ID" value="CAE1313147.1"/>
    <property type="molecule type" value="Genomic_DNA"/>
</dbReference>
<proteinExistence type="predicted"/>
<gene>
    <name evidence="1" type="ORF">SPHA_64295</name>
</gene>
<evidence type="ECO:0000313" key="1">
    <source>
        <dbReference type="EMBL" id="CAE1313147.1"/>
    </source>
</evidence>
<protein>
    <submittedName>
        <fullName evidence="1">Uncharacterized protein</fullName>
    </submittedName>
</protein>
<dbReference type="AlphaFoldDB" id="A0A812DY25"/>
<evidence type="ECO:0000313" key="2">
    <source>
        <dbReference type="Proteomes" id="UP000597762"/>
    </source>
</evidence>
<accession>A0A812DY25</accession>
<dbReference type="Proteomes" id="UP000597762">
    <property type="component" value="Unassembled WGS sequence"/>
</dbReference>
<name>A0A812DY25_ACAPH</name>
<comment type="caution">
    <text evidence="1">The sequence shown here is derived from an EMBL/GenBank/DDBJ whole genome shotgun (WGS) entry which is preliminary data.</text>
</comment>
<keyword evidence="2" id="KW-1185">Reference proteome</keyword>
<sequence length="197" mass="21131">MDNSLCQVNFLPSLSVLKLSSSLSLCLEAFFLNLSLSYLSFLSSLSVSGLLLRILSLSSPLSFRSLGYLLLPSSLYPLSGCQAISSSLSLMGFLPPSLSRYGTSSLSLLPCNFLPPPLSVSGHLPNLLGRLNLSSSLSLFFPFLSSSNLSVNLLSFFLPLSLSPIFLSNSNLSFPELSLQFSLLSLSSLPQSLCEAF</sequence>
<reference evidence="1" key="1">
    <citation type="submission" date="2021-01" db="EMBL/GenBank/DDBJ databases">
        <authorList>
            <person name="Li R."/>
            <person name="Bekaert M."/>
        </authorList>
    </citation>
    <scope>NUCLEOTIDE SEQUENCE</scope>
    <source>
        <strain evidence="1">Farmed</strain>
    </source>
</reference>